<protein>
    <recommendedName>
        <fullName evidence="3">Glycosyltransferase N-terminal domain-containing protein</fullName>
    </recommendedName>
</protein>
<sequence length="462" mass="51879">MQASVHFSIMGRKPHVVVVPYPAQGHVAPLMKLAYNLADHGVKVTFVNTESTHVKVMSAMPEKFKEESPISLVSVPVELDGTDAKEFVESAPSFMPGHLQNLIENINELNNDDQVTHIIADITAGWALEAAKKMDIKPAAFVPFGVANLALVLHNQMLIEAGIIDVDGIQMKDERICLSKKIPAWNKNELLWSFPGNPDTEKFMFQHFVRKIAENVKICNWLLANSFYELEPSACNLIPNILPIGPLFASDHLGTYAGNFWAEDSTSLSWLDQQPPRSVIYAAFGSTFVCDQQQFNELALGLEMVGQPFLWVVRSDFTNGMVVEFPDGFTKRVEKYGKIVKWAPQEKALAHPSTACFFSHCGWNSTMEGLSKGMPFLCWPYFTDQFHNRSYICETWKVGLRLIPDDNGIVTRHEIKTKLEKLLSDKDIEANSLKLKEMARKSTSEGGSSFSNFISFVERIKQ</sequence>
<evidence type="ECO:0000256" key="1">
    <source>
        <dbReference type="ARBA" id="ARBA00009995"/>
    </source>
</evidence>
<dbReference type="Proteomes" id="UP001174677">
    <property type="component" value="Chromosome 13"/>
</dbReference>
<dbReference type="InterPro" id="IPR002213">
    <property type="entry name" value="UDP_glucos_trans"/>
</dbReference>
<dbReference type="InterPro" id="IPR058980">
    <property type="entry name" value="Glyco_transf_N"/>
</dbReference>
<keyword evidence="5" id="KW-1185">Reference proteome</keyword>
<evidence type="ECO:0000313" key="5">
    <source>
        <dbReference type="Proteomes" id="UP001174677"/>
    </source>
</evidence>
<reference evidence="4" key="1">
    <citation type="journal article" date="2023" name="Plant Biotechnol. J.">
        <title>Chromosome-level wild Hevea brasiliensis genome provides new tools for genomic-assisted breeding and valuable loci to elevate rubber yield.</title>
        <authorList>
            <person name="Cheng H."/>
            <person name="Song X."/>
            <person name="Hu Y."/>
            <person name="Wu T."/>
            <person name="Yang Q."/>
            <person name="An Z."/>
            <person name="Feng S."/>
            <person name="Deng Z."/>
            <person name="Wu W."/>
            <person name="Zeng X."/>
            <person name="Tu M."/>
            <person name="Wang X."/>
            <person name="Huang H."/>
        </authorList>
    </citation>
    <scope>NUCLEOTIDE SEQUENCE</scope>
    <source>
        <strain evidence="4">MT/VB/25A 57/8</strain>
    </source>
</reference>
<accession>A0ABQ9LDT6</accession>
<dbReference type="Gene3D" id="3.40.50.2000">
    <property type="entry name" value="Glycogen Phosphorylase B"/>
    <property type="match status" value="2"/>
</dbReference>
<dbReference type="SUPFAM" id="SSF53756">
    <property type="entry name" value="UDP-Glycosyltransferase/glycogen phosphorylase"/>
    <property type="match status" value="1"/>
</dbReference>
<comment type="caution">
    <text evidence="4">The sequence shown here is derived from an EMBL/GenBank/DDBJ whole genome shotgun (WGS) entry which is preliminary data.</text>
</comment>
<dbReference type="EMBL" id="JARPOI010000013">
    <property type="protein sequence ID" value="KAJ9163542.1"/>
    <property type="molecule type" value="Genomic_DNA"/>
</dbReference>
<gene>
    <name evidence="4" type="ORF">P3X46_023197</name>
</gene>
<comment type="similarity">
    <text evidence="1">Belongs to the UDP-glycosyltransferase family.</text>
</comment>
<dbReference type="PANTHER" id="PTHR11926">
    <property type="entry name" value="GLUCOSYL/GLUCURONOSYL TRANSFERASES"/>
    <property type="match status" value="1"/>
</dbReference>
<feature type="domain" description="Glycosyltransferase N-terminal" evidence="3">
    <location>
        <begin position="16"/>
        <end position="55"/>
    </location>
</feature>
<dbReference type="PANTHER" id="PTHR11926:SF1412">
    <property type="entry name" value="UDP-GLYCOSYLTRANSFERASE 83A1-LIKE"/>
    <property type="match status" value="1"/>
</dbReference>
<evidence type="ECO:0000256" key="2">
    <source>
        <dbReference type="ARBA" id="ARBA00022679"/>
    </source>
</evidence>
<proteinExistence type="inferred from homology"/>
<evidence type="ECO:0000313" key="4">
    <source>
        <dbReference type="EMBL" id="KAJ9163542.1"/>
    </source>
</evidence>
<dbReference type="Pfam" id="PF00201">
    <property type="entry name" value="UDPGT"/>
    <property type="match status" value="1"/>
</dbReference>
<dbReference type="CDD" id="cd03784">
    <property type="entry name" value="GT1_Gtf-like"/>
    <property type="match status" value="1"/>
</dbReference>
<keyword evidence="2" id="KW-0808">Transferase</keyword>
<name>A0ABQ9LDT6_HEVBR</name>
<dbReference type="Pfam" id="PF26168">
    <property type="entry name" value="Glyco_transf_N"/>
    <property type="match status" value="1"/>
</dbReference>
<organism evidence="4 5">
    <name type="scientific">Hevea brasiliensis</name>
    <name type="common">Para rubber tree</name>
    <name type="synonym">Siphonia brasiliensis</name>
    <dbReference type="NCBI Taxonomy" id="3981"/>
    <lineage>
        <taxon>Eukaryota</taxon>
        <taxon>Viridiplantae</taxon>
        <taxon>Streptophyta</taxon>
        <taxon>Embryophyta</taxon>
        <taxon>Tracheophyta</taxon>
        <taxon>Spermatophyta</taxon>
        <taxon>Magnoliopsida</taxon>
        <taxon>eudicotyledons</taxon>
        <taxon>Gunneridae</taxon>
        <taxon>Pentapetalae</taxon>
        <taxon>rosids</taxon>
        <taxon>fabids</taxon>
        <taxon>Malpighiales</taxon>
        <taxon>Euphorbiaceae</taxon>
        <taxon>Crotonoideae</taxon>
        <taxon>Micrandreae</taxon>
        <taxon>Hevea</taxon>
    </lineage>
</organism>
<evidence type="ECO:0000259" key="3">
    <source>
        <dbReference type="Pfam" id="PF26168"/>
    </source>
</evidence>